<gene>
    <name evidence="2" type="ORF">CNYM01_06051</name>
</gene>
<dbReference type="Proteomes" id="UP000070054">
    <property type="component" value="Unassembled WGS sequence"/>
</dbReference>
<protein>
    <submittedName>
        <fullName evidence="2">Uncharacterized protein</fullName>
    </submittedName>
</protein>
<feature type="compositionally biased region" description="Low complexity" evidence="1">
    <location>
        <begin position="123"/>
        <end position="135"/>
    </location>
</feature>
<organism evidence="2 3">
    <name type="scientific">Colletotrichum nymphaeae SA-01</name>
    <dbReference type="NCBI Taxonomy" id="1460502"/>
    <lineage>
        <taxon>Eukaryota</taxon>
        <taxon>Fungi</taxon>
        <taxon>Dikarya</taxon>
        <taxon>Ascomycota</taxon>
        <taxon>Pezizomycotina</taxon>
        <taxon>Sordariomycetes</taxon>
        <taxon>Hypocreomycetidae</taxon>
        <taxon>Glomerellales</taxon>
        <taxon>Glomerellaceae</taxon>
        <taxon>Colletotrichum</taxon>
        <taxon>Colletotrichum acutatum species complex</taxon>
    </lineage>
</organism>
<dbReference type="AlphaFoldDB" id="A0A135TI57"/>
<feature type="compositionally biased region" description="Polar residues" evidence="1">
    <location>
        <begin position="1"/>
        <end position="10"/>
    </location>
</feature>
<name>A0A135TI57_9PEZI</name>
<dbReference type="EMBL" id="JEMN01001108">
    <property type="protein sequence ID" value="KXH47774.1"/>
    <property type="molecule type" value="Genomic_DNA"/>
</dbReference>
<comment type="caution">
    <text evidence="2">The sequence shown here is derived from an EMBL/GenBank/DDBJ whole genome shotgun (WGS) entry which is preliminary data.</text>
</comment>
<evidence type="ECO:0000313" key="3">
    <source>
        <dbReference type="Proteomes" id="UP000070054"/>
    </source>
</evidence>
<evidence type="ECO:0000313" key="2">
    <source>
        <dbReference type="EMBL" id="KXH47774.1"/>
    </source>
</evidence>
<accession>A0A135TI57</accession>
<dbReference type="OrthoDB" id="4849679at2759"/>
<feature type="region of interest" description="Disordered" evidence="1">
    <location>
        <begin position="112"/>
        <end position="136"/>
    </location>
</feature>
<feature type="region of interest" description="Disordered" evidence="1">
    <location>
        <begin position="1"/>
        <end position="85"/>
    </location>
</feature>
<keyword evidence="3" id="KW-1185">Reference proteome</keyword>
<proteinExistence type="predicted"/>
<evidence type="ECO:0000256" key="1">
    <source>
        <dbReference type="SAM" id="MobiDB-lite"/>
    </source>
</evidence>
<sequence>MKMASSSKNPTTTTTTKSAPIDIPGAATDRSAAFKRAEAARRASGGGQGSDDVTEPWGDRFSPAEMSAQATRSCRGIGTDPSWIDPAGRLRQLPYGTRLPSPVPLTEEEIDRARNSGAGPLIPYSRRSPSPGSRPVFGPLTYEEHLRIHLAHHKTYSVFMGFPADIGVYEPPR</sequence>
<reference evidence="2 3" key="1">
    <citation type="submission" date="2014-02" db="EMBL/GenBank/DDBJ databases">
        <title>The genome sequence of Colletotrichum nymphaeae SA-01.</title>
        <authorList>
            <person name="Baroncelli R."/>
            <person name="Thon M.R."/>
        </authorList>
    </citation>
    <scope>NUCLEOTIDE SEQUENCE [LARGE SCALE GENOMIC DNA]</scope>
    <source>
        <strain evidence="2 3">SA-01</strain>
    </source>
</reference>